<evidence type="ECO:0000313" key="4">
    <source>
        <dbReference type="Proteomes" id="UP000316770"/>
    </source>
</evidence>
<keyword evidence="3" id="KW-0326">Glycosidase</keyword>
<reference evidence="3 4" key="1">
    <citation type="submission" date="2019-02" db="EMBL/GenBank/DDBJ databases">
        <title>Deep-cultivation of Planctomycetes and their phenomic and genomic characterization uncovers novel biology.</title>
        <authorList>
            <person name="Wiegand S."/>
            <person name="Jogler M."/>
            <person name="Boedeker C."/>
            <person name="Pinto D."/>
            <person name="Vollmers J."/>
            <person name="Rivas-Marin E."/>
            <person name="Kohn T."/>
            <person name="Peeters S.H."/>
            <person name="Heuer A."/>
            <person name="Rast P."/>
            <person name="Oberbeckmann S."/>
            <person name="Bunk B."/>
            <person name="Jeske O."/>
            <person name="Meyerdierks A."/>
            <person name="Storesund J.E."/>
            <person name="Kallscheuer N."/>
            <person name="Luecker S."/>
            <person name="Lage O.M."/>
            <person name="Pohl T."/>
            <person name="Merkel B.J."/>
            <person name="Hornburger P."/>
            <person name="Mueller R.-W."/>
            <person name="Bruemmer F."/>
            <person name="Labrenz M."/>
            <person name="Spormann A.M."/>
            <person name="Op den Camp H."/>
            <person name="Overmann J."/>
            <person name="Amann R."/>
            <person name="Jetten M.S.M."/>
            <person name="Mascher T."/>
            <person name="Medema M.H."/>
            <person name="Devos D.P."/>
            <person name="Kaster A.-K."/>
            <person name="Ovreas L."/>
            <person name="Rohde M."/>
            <person name="Galperin M.Y."/>
            <person name="Jogler C."/>
        </authorList>
    </citation>
    <scope>NUCLEOTIDE SEQUENCE [LARGE SCALE GENOMIC DNA]</scope>
    <source>
        <strain evidence="3 4">Mal33</strain>
    </source>
</reference>
<comment type="similarity">
    <text evidence="1">Belongs to the peptidase C56 family.</text>
</comment>
<keyword evidence="3" id="KW-0645">Protease</keyword>
<dbReference type="RefSeq" id="WP_145289181.1">
    <property type="nucleotide sequence ID" value="NZ_CP036318.1"/>
</dbReference>
<feature type="domain" description="DJ-1/PfpI" evidence="2">
    <location>
        <begin position="10"/>
        <end position="173"/>
    </location>
</feature>
<dbReference type="SUPFAM" id="SSF52317">
    <property type="entry name" value="Class I glutamine amidotransferase-like"/>
    <property type="match status" value="1"/>
</dbReference>
<evidence type="ECO:0000313" key="3">
    <source>
        <dbReference type="EMBL" id="QDV58630.1"/>
    </source>
</evidence>
<organism evidence="3 4">
    <name type="scientific">Rosistilla oblonga</name>
    <dbReference type="NCBI Taxonomy" id="2527990"/>
    <lineage>
        <taxon>Bacteria</taxon>
        <taxon>Pseudomonadati</taxon>
        <taxon>Planctomycetota</taxon>
        <taxon>Planctomycetia</taxon>
        <taxon>Pirellulales</taxon>
        <taxon>Pirellulaceae</taxon>
        <taxon>Rosistilla</taxon>
    </lineage>
</organism>
<name>A0A518IZW6_9BACT</name>
<dbReference type="InterPro" id="IPR006286">
    <property type="entry name" value="C56_PfpI-like"/>
</dbReference>
<dbReference type="EC" id="3.2.-.-" evidence="3"/>
<keyword evidence="4" id="KW-1185">Reference proteome</keyword>
<dbReference type="InterPro" id="IPR029062">
    <property type="entry name" value="Class_I_gatase-like"/>
</dbReference>
<dbReference type="PROSITE" id="PS51276">
    <property type="entry name" value="PEPTIDASE_C56_PFPI"/>
    <property type="match status" value="1"/>
</dbReference>
<dbReference type="GO" id="GO:0008233">
    <property type="term" value="F:peptidase activity"/>
    <property type="evidence" value="ECO:0007669"/>
    <property type="project" value="UniProtKB-KW"/>
</dbReference>
<sequence>MTNAPSDKPKVLIIIGDASETLDTMYPYYRLQEAGFQPVVAAPEKRLYQMVMHEVKPGWTITKEWEGYTINADVAFSEIKEEEYAGIMFSGGRAPEYIRYDEDLVRVTKHFFEAGKPIASVCHGVEIPAYADCVRGRKMATVPKCKFDLEVCGGTFVNEACVIDGNLVSGRTFHDNGFYVGPWIDLLVKARDEATVAAG</sequence>
<dbReference type="CDD" id="cd03169">
    <property type="entry name" value="GATase1_PfpI_1"/>
    <property type="match status" value="1"/>
</dbReference>
<dbReference type="EMBL" id="CP036318">
    <property type="protein sequence ID" value="QDV58630.1"/>
    <property type="molecule type" value="Genomic_DNA"/>
</dbReference>
<dbReference type="InterPro" id="IPR002818">
    <property type="entry name" value="DJ-1/PfpI"/>
</dbReference>
<dbReference type="Pfam" id="PF01965">
    <property type="entry name" value="DJ-1_PfpI"/>
    <property type="match status" value="1"/>
</dbReference>
<dbReference type="Gene3D" id="3.40.50.880">
    <property type="match status" value="1"/>
</dbReference>
<evidence type="ECO:0000256" key="1">
    <source>
        <dbReference type="ARBA" id="ARBA00008542"/>
    </source>
</evidence>
<evidence type="ECO:0000259" key="2">
    <source>
        <dbReference type="Pfam" id="PF01965"/>
    </source>
</evidence>
<proteinExistence type="inferred from homology"/>
<dbReference type="PANTHER" id="PTHR42733:SF2">
    <property type="entry name" value="DJ-1_THIJ_PFPI FAMILY PROTEIN"/>
    <property type="match status" value="1"/>
</dbReference>
<keyword evidence="3" id="KW-0378">Hydrolase</keyword>
<dbReference type="GO" id="GO:0006508">
    <property type="term" value="P:proteolysis"/>
    <property type="evidence" value="ECO:0007669"/>
    <property type="project" value="UniProtKB-KW"/>
</dbReference>
<accession>A0A518IZW6</accession>
<dbReference type="Proteomes" id="UP000316770">
    <property type="component" value="Chromosome"/>
</dbReference>
<dbReference type="AlphaFoldDB" id="A0A518IZW6"/>
<protein>
    <submittedName>
        <fullName evidence="3">Cysteine protease YraA</fullName>
        <ecNumber evidence="3">3.2.-.-</ecNumber>
    </submittedName>
</protein>
<gene>
    <name evidence="3" type="primary">yraA_3</name>
    <name evidence="3" type="ORF">Mal33_46540</name>
</gene>
<dbReference type="GO" id="GO:0016798">
    <property type="term" value="F:hydrolase activity, acting on glycosyl bonds"/>
    <property type="evidence" value="ECO:0007669"/>
    <property type="project" value="UniProtKB-KW"/>
</dbReference>
<dbReference type="PANTHER" id="PTHR42733">
    <property type="entry name" value="DJ-1 PROTEIN"/>
    <property type="match status" value="1"/>
</dbReference>